<comment type="caution">
    <text evidence="1">The sequence shown here is derived from an EMBL/GenBank/DDBJ whole genome shotgun (WGS) entry which is preliminary data.</text>
</comment>
<dbReference type="AlphaFoldDB" id="A0A162ZLV0"/>
<accession>A0A162ZLV0</accession>
<organism evidence="1 2">
    <name type="scientific">Didymella rabiei</name>
    <name type="common">Chickpea ascochyta blight fungus</name>
    <name type="synonym">Mycosphaerella rabiei</name>
    <dbReference type="NCBI Taxonomy" id="5454"/>
    <lineage>
        <taxon>Eukaryota</taxon>
        <taxon>Fungi</taxon>
        <taxon>Dikarya</taxon>
        <taxon>Ascomycota</taxon>
        <taxon>Pezizomycotina</taxon>
        <taxon>Dothideomycetes</taxon>
        <taxon>Pleosporomycetidae</taxon>
        <taxon>Pleosporales</taxon>
        <taxon>Pleosporineae</taxon>
        <taxon>Didymellaceae</taxon>
        <taxon>Ascochyta</taxon>
    </lineage>
</organism>
<gene>
    <name evidence="1" type="ORF">ST47_g8161</name>
</gene>
<dbReference type="EMBL" id="JYNV01000272">
    <property type="protein sequence ID" value="KZM20684.1"/>
    <property type="molecule type" value="Genomic_DNA"/>
</dbReference>
<proteinExistence type="predicted"/>
<dbReference type="Proteomes" id="UP000076837">
    <property type="component" value="Unassembled WGS sequence"/>
</dbReference>
<evidence type="ECO:0000313" key="1">
    <source>
        <dbReference type="EMBL" id="KZM20684.1"/>
    </source>
</evidence>
<sequence>MTAILQSRCRLGNCDAWFLDAKAAAAAAAAAVARGTSTYSTHSSSQGLASARKRITCPYAVRTEMNQMMVGTWLEDARGSEAPSGASADNRDSVDCSLLYLHGPE</sequence>
<name>A0A162ZLV0_DIDRA</name>
<protein>
    <submittedName>
        <fullName evidence="1">Uncharacterized protein</fullName>
    </submittedName>
</protein>
<keyword evidence="2" id="KW-1185">Reference proteome</keyword>
<evidence type="ECO:0000313" key="2">
    <source>
        <dbReference type="Proteomes" id="UP000076837"/>
    </source>
</evidence>
<reference evidence="1 2" key="1">
    <citation type="journal article" date="2016" name="Sci. Rep.">
        <title>Draft genome sequencing and secretome analysis of fungal phytopathogen Ascochyta rabiei provides insight into the necrotrophic effector repertoire.</title>
        <authorList>
            <person name="Verma S."/>
            <person name="Gazara R.K."/>
            <person name="Nizam S."/>
            <person name="Parween S."/>
            <person name="Chattopadhyay D."/>
            <person name="Verma P.K."/>
        </authorList>
    </citation>
    <scope>NUCLEOTIDE SEQUENCE [LARGE SCALE GENOMIC DNA]</scope>
    <source>
        <strain evidence="1 2">ArDII</strain>
    </source>
</reference>